<evidence type="ECO:0000313" key="2">
    <source>
        <dbReference type="EMBL" id="EFN62741.1"/>
    </source>
</evidence>
<feature type="compositionally biased region" description="Basic and acidic residues" evidence="1">
    <location>
        <begin position="60"/>
        <end position="74"/>
    </location>
</feature>
<name>E2AUZ8_CAMFO</name>
<dbReference type="Proteomes" id="UP000000311">
    <property type="component" value="Unassembled WGS sequence"/>
</dbReference>
<proteinExistence type="predicted"/>
<gene>
    <name evidence="2" type="ORF">EAG_00943</name>
</gene>
<sequence>MSEPLKRAKFQSPRFLSEPTRLANRSRLVPPIQVAEEAVRDIRDSVRRNLENCYPSSESPEARNNDTFEPNEPRVNRVTFRRDYSLISVDFSIFEPNPGRNMENIQPEAIDREIDRLRVQAEQGAAASYEDAGHPAPAGHK</sequence>
<organism evidence="3">
    <name type="scientific">Camponotus floridanus</name>
    <name type="common">Florida carpenter ant</name>
    <dbReference type="NCBI Taxonomy" id="104421"/>
    <lineage>
        <taxon>Eukaryota</taxon>
        <taxon>Metazoa</taxon>
        <taxon>Ecdysozoa</taxon>
        <taxon>Arthropoda</taxon>
        <taxon>Hexapoda</taxon>
        <taxon>Insecta</taxon>
        <taxon>Pterygota</taxon>
        <taxon>Neoptera</taxon>
        <taxon>Endopterygota</taxon>
        <taxon>Hymenoptera</taxon>
        <taxon>Apocrita</taxon>
        <taxon>Aculeata</taxon>
        <taxon>Formicoidea</taxon>
        <taxon>Formicidae</taxon>
        <taxon>Formicinae</taxon>
        <taxon>Camponotus</taxon>
    </lineage>
</organism>
<feature type="region of interest" description="Disordered" evidence="1">
    <location>
        <begin position="52"/>
        <end position="74"/>
    </location>
</feature>
<evidence type="ECO:0000256" key="1">
    <source>
        <dbReference type="SAM" id="MobiDB-lite"/>
    </source>
</evidence>
<dbReference type="EMBL" id="GL442961">
    <property type="protein sequence ID" value="EFN62741.1"/>
    <property type="molecule type" value="Genomic_DNA"/>
</dbReference>
<dbReference type="InParanoid" id="E2AUZ8"/>
<feature type="region of interest" description="Disordered" evidence="1">
    <location>
        <begin position="119"/>
        <end position="141"/>
    </location>
</feature>
<keyword evidence="3" id="KW-1185">Reference proteome</keyword>
<dbReference type="AlphaFoldDB" id="E2AUZ8"/>
<evidence type="ECO:0000313" key="3">
    <source>
        <dbReference type="Proteomes" id="UP000000311"/>
    </source>
</evidence>
<protein>
    <submittedName>
        <fullName evidence="2">Uncharacterized protein</fullName>
    </submittedName>
</protein>
<reference evidence="2 3" key="1">
    <citation type="journal article" date="2010" name="Science">
        <title>Genomic comparison of the ants Camponotus floridanus and Harpegnathos saltator.</title>
        <authorList>
            <person name="Bonasio R."/>
            <person name="Zhang G."/>
            <person name="Ye C."/>
            <person name="Mutti N.S."/>
            <person name="Fang X."/>
            <person name="Qin N."/>
            <person name="Donahue G."/>
            <person name="Yang P."/>
            <person name="Li Q."/>
            <person name="Li C."/>
            <person name="Zhang P."/>
            <person name="Huang Z."/>
            <person name="Berger S.L."/>
            <person name="Reinberg D."/>
            <person name="Wang J."/>
            <person name="Liebig J."/>
        </authorList>
    </citation>
    <scope>NUCLEOTIDE SEQUENCE [LARGE SCALE GENOMIC DNA]</scope>
    <source>
        <strain evidence="3">C129</strain>
    </source>
</reference>
<accession>E2AUZ8</accession>